<keyword evidence="1" id="KW-0812">Transmembrane</keyword>
<dbReference type="eggNOG" id="ENOG502TFEK">
    <property type="taxonomic scope" value="Eukaryota"/>
</dbReference>
<evidence type="ECO:0000256" key="1">
    <source>
        <dbReference type="SAM" id="Phobius"/>
    </source>
</evidence>
<accession>G0NIL8</accession>
<gene>
    <name evidence="2" type="ORF">CAEBREN_11423</name>
</gene>
<protein>
    <submittedName>
        <fullName evidence="2">Uncharacterized protein</fullName>
    </submittedName>
</protein>
<dbReference type="Proteomes" id="UP000008068">
    <property type="component" value="Unassembled WGS sequence"/>
</dbReference>
<feature type="transmembrane region" description="Helical" evidence="1">
    <location>
        <begin position="189"/>
        <end position="213"/>
    </location>
</feature>
<dbReference type="EMBL" id="GL379891">
    <property type="protein sequence ID" value="EGT31914.1"/>
    <property type="molecule type" value="Genomic_DNA"/>
</dbReference>
<evidence type="ECO:0000313" key="3">
    <source>
        <dbReference type="Proteomes" id="UP000008068"/>
    </source>
</evidence>
<reference evidence="3" key="1">
    <citation type="submission" date="2011-07" db="EMBL/GenBank/DDBJ databases">
        <authorList>
            <consortium name="Caenorhabditis brenneri Sequencing and Analysis Consortium"/>
            <person name="Wilson R.K."/>
        </authorList>
    </citation>
    <scope>NUCLEOTIDE SEQUENCE [LARGE SCALE GENOMIC DNA]</scope>
    <source>
        <strain evidence="3">PB2801</strain>
    </source>
</reference>
<feature type="transmembrane region" description="Helical" evidence="1">
    <location>
        <begin position="152"/>
        <end position="177"/>
    </location>
</feature>
<name>G0NIL8_CAEBE</name>
<feature type="transmembrane region" description="Helical" evidence="1">
    <location>
        <begin position="79"/>
        <end position="99"/>
    </location>
</feature>
<dbReference type="InParanoid" id="G0NIL8"/>
<keyword evidence="1" id="KW-1133">Transmembrane helix</keyword>
<feature type="transmembrane region" description="Helical" evidence="1">
    <location>
        <begin position="37"/>
        <end position="59"/>
    </location>
</feature>
<dbReference type="AlphaFoldDB" id="G0NIL8"/>
<keyword evidence="3" id="KW-1185">Reference proteome</keyword>
<evidence type="ECO:0000313" key="2">
    <source>
        <dbReference type="EMBL" id="EGT31914.1"/>
    </source>
</evidence>
<feature type="transmembrane region" description="Helical" evidence="1">
    <location>
        <begin position="233"/>
        <end position="263"/>
    </location>
</feature>
<keyword evidence="1" id="KW-0472">Membrane</keyword>
<proteinExistence type="predicted"/>
<organism evidence="3">
    <name type="scientific">Caenorhabditis brenneri</name>
    <name type="common">Nematode worm</name>
    <dbReference type="NCBI Taxonomy" id="135651"/>
    <lineage>
        <taxon>Eukaryota</taxon>
        <taxon>Metazoa</taxon>
        <taxon>Ecdysozoa</taxon>
        <taxon>Nematoda</taxon>
        <taxon>Chromadorea</taxon>
        <taxon>Rhabditida</taxon>
        <taxon>Rhabditina</taxon>
        <taxon>Rhabditomorpha</taxon>
        <taxon>Rhabditoidea</taxon>
        <taxon>Rhabditidae</taxon>
        <taxon>Peloderinae</taxon>
        <taxon>Caenorhabditis</taxon>
    </lineage>
</organism>
<dbReference type="HOGENOM" id="CLU_079160_0_0_1"/>
<sequence length="328" mass="37795">MVYPYFPVLTHQPRFFHSALVTPVYGEKAVVDYSFEYYAPATANMIMLGSLFIYAIVLLNCRNLAKLVKPVVQNMTHMIVGLFGMILSVWSMMASFIMMDFKFDLALCGIPTFDFRFSKFRIRALTHREGRELICPCIHIYLLTILFQLCTIMLYTSSIALCICYLPFCSALTTLYIRLPAENMSFSGVVKFHVVFFSLLHLGVAVAVVYLTVIVSGSRGPSYRGLDTFFQKTWLICLLLIGSSFIFCCDAWSCIVTGSYMLCEHREEKYEMRTKNPIDGIIYNVAVRRFFKKSKQTCPDGFQFDDYLIVEDKWLMYDATDVKICFWT</sequence>